<gene>
    <name evidence="3" type="ORF">RRF57_002025</name>
</gene>
<dbReference type="InterPro" id="IPR025676">
    <property type="entry name" value="Clr5_dom"/>
</dbReference>
<dbReference type="Proteomes" id="UP001305414">
    <property type="component" value="Unassembled WGS sequence"/>
</dbReference>
<feature type="region of interest" description="Disordered" evidence="1">
    <location>
        <begin position="221"/>
        <end position="242"/>
    </location>
</feature>
<dbReference type="Pfam" id="PF14420">
    <property type="entry name" value="Clr5"/>
    <property type="match status" value="1"/>
</dbReference>
<accession>A0AAN7U5R9</accession>
<feature type="compositionally biased region" description="Low complexity" evidence="1">
    <location>
        <begin position="45"/>
        <end position="54"/>
    </location>
</feature>
<evidence type="ECO:0000256" key="1">
    <source>
        <dbReference type="SAM" id="MobiDB-lite"/>
    </source>
</evidence>
<organism evidence="3 4">
    <name type="scientific">Xylaria bambusicola</name>
    <dbReference type="NCBI Taxonomy" id="326684"/>
    <lineage>
        <taxon>Eukaryota</taxon>
        <taxon>Fungi</taxon>
        <taxon>Dikarya</taxon>
        <taxon>Ascomycota</taxon>
        <taxon>Pezizomycotina</taxon>
        <taxon>Sordariomycetes</taxon>
        <taxon>Xylariomycetidae</taxon>
        <taxon>Xylariales</taxon>
        <taxon>Xylariaceae</taxon>
        <taxon>Xylaria</taxon>
    </lineage>
</organism>
<evidence type="ECO:0000313" key="4">
    <source>
        <dbReference type="Proteomes" id="UP001305414"/>
    </source>
</evidence>
<feature type="region of interest" description="Disordered" evidence="1">
    <location>
        <begin position="32"/>
        <end position="91"/>
    </location>
</feature>
<proteinExistence type="predicted"/>
<evidence type="ECO:0000259" key="2">
    <source>
        <dbReference type="Pfam" id="PF14420"/>
    </source>
</evidence>
<name>A0AAN7U5R9_9PEZI</name>
<sequence length="242" mass="26888">MIDRYNFKASTRAYRGRLIKWGVRKYNCRRRSESGSISVCSPGDSMSRSNSASPPLSPPPSQPSAETPHDFVGYSSSHGQSRDNQPRMSNLVGRTYNTTDMETSRAYTQGYVMKPIILERRLITLSYDRNTHDVHGWPSSPTPSASPPTTFAHVNTAVSGPLYGYQPLSPPESTFSSMTYESEHISCDRRQSYPLVQQRQYTATHGSSNYLPIRGYGQGQRSAGIGSFESMSDQVARHNSTG</sequence>
<feature type="compositionally biased region" description="Polar residues" evidence="1">
    <location>
        <begin position="229"/>
        <end position="242"/>
    </location>
</feature>
<dbReference type="EMBL" id="JAWHQM010000003">
    <property type="protein sequence ID" value="KAK5626310.1"/>
    <property type="molecule type" value="Genomic_DNA"/>
</dbReference>
<evidence type="ECO:0000313" key="3">
    <source>
        <dbReference type="EMBL" id="KAK5626310.1"/>
    </source>
</evidence>
<keyword evidence="4" id="KW-1185">Reference proteome</keyword>
<comment type="caution">
    <text evidence="3">The sequence shown here is derived from an EMBL/GenBank/DDBJ whole genome shotgun (WGS) entry which is preliminary data.</text>
</comment>
<dbReference type="AlphaFoldDB" id="A0AAN7U5R9"/>
<reference evidence="3 4" key="1">
    <citation type="submission" date="2023-10" db="EMBL/GenBank/DDBJ databases">
        <title>Draft genome sequence of Xylaria bambusicola isolate GMP-LS, the root and basal stem rot pathogen of sugarcane in Indonesia.</title>
        <authorList>
            <person name="Selvaraj P."/>
            <person name="Muralishankar V."/>
            <person name="Muruganantham S."/>
            <person name="Sp S."/>
            <person name="Haryani S."/>
            <person name="Lau K.J.X."/>
            <person name="Naqvi N.I."/>
        </authorList>
    </citation>
    <scope>NUCLEOTIDE SEQUENCE [LARGE SCALE GENOMIC DNA]</scope>
    <source>
        <strain evidence="3">GMP-LS</strain>
    </source>
</reference>
<protein>
    <recommendedName>
        <fullName evidence="2">Clr5 domain-containing protein</fullName>
    </recommendedName>
</protein>
<feature type="domain" description="Clr5" evidence="2">
    <location>
        <begin position="1"/>
        <end position="25"/>
    </location>
</feature>